<sequence>IENTASVCLLQIDVLHEESDEHRASQYLAGLLQ</sequence>
<organism evidence="1">
    <name type="scientific">Aphanomyces invadans</name>
    <dbReference type="NCBI Taxonomy" id="157072"/>
    <lineage>
        <taxon>Eukaryota</taxon>
        <taxon>Sar</taxon>
        <taxon>Stramenopiles</taxon>
        <taxon>Oomycota</taxon>
        <taxon>Saprolegniomycetes</taxon>
        <taxon>Saprolegniales</taxon>
        <taxon>Verrucalvaceae</taxon>
        <taxon>Aphanomyces</taxon>
    </lineage>
</organism>
<proteinExistence type="predicted"/>
<dbReference type="VEuPathDB" id="FungiDB:H310_15387"/>
<protein>
    <submittedName>
        <fullName evidence="1">Uncharacterized protein</fullName>
    </submittedName>
</protein>
<dbReference type="GeneID" id="20092437"/>
<accession>A0A024T7J0</accession>
<evidence type="ECO:0000313" key="1">
    <source>
        <dbReference type="EMBL" id="ETV89784.1"/>
    </source>
</evidence>
<gene>
    <name evidence="1" type="ORF">H310_15387</name>
</gene>
<dbReference type="AlphaFoldDB" id="A0A024T7J0"/>
<dbReference type="RefSeq" id="XP_008881584.1">
    <property type="nucleotide sequence ID" value="XM_008883362.1"/>
</dbReference>
<feature type="non-terminal residue" evidence="1">
    <location>
        <position position="1"/>
    </location>
</feature>
<reference evidence="1" key="1">
    <citation type="submission" date="2013-12" db="EMBL/GenBank/DDBJ databases">
        <title>The Genome Sequence of Aphanomyces invadans NJM9701.</title>
        <authorList>
            <consortium name="The Broad Institute Genomics Platform"/>
            <person name="Russ C."/>
            <person name="Tyler B."/>
            <person name="van West P."/>
            <person name="Dieguez-Uribeondo J."/>
            <person name="Young S.K."/>
            <person name="Zeng Q."/>
            <person name="Gargeya S."/>
            <person name="Fitzgerald M."/>
            <person name="Abouelleil A."/>
            <person name="Alvarado L."/>
            <person name="Chapman S.B."/>
            <person name="Gainer-Dewar J."/>
            <person name="Goldberg J."/>
            <person name="Griggs A."/>
            <person name="Gujja S."/>
            <person name="Hansen M."/>
            <person name="Howarth C."/>
            <person name="Imamovic A."/>
            <person name="Ireland A."/>
            <person name="Larimer J."/>
            <person name="McCowan C."/>
            <person name="Murphy C."/>
            <person name="Pearson M."/>
            <person name="Poon T.W."/>
            <person name="Priest M."/>
            <person name="Roberts A."/>
            <person name="Saif S."/>
            <person name="Shea T."/>
            <person name="Sykes S."/>
            <person name="Wortman J."/>
            <person name="Nusbaum C."/>
            <person name="Birren B."/>
        </authorList>
    </citation>
    <scope>NUCLEOTIDE SEQUENCE [LARGE SCALE GENOMIC DNA]</scope>
    <source>
        <strain evidence="1">NJM9701</strain>
    </source>
</reference>
<name>A0A024T7J0_9STRA</name>
<dbReference type="EMBL" id="KI914371">
    <property type="protein sequence ID" value="ETV89784.1"/>
    <property type="molecule type" value="Genomic_DNA"/>
</dbReference>